<feature type="signal peptide" evidence="1">
    <location>
        <begin position="1"/>
        <end position="19"/>
    </location>
</feature>
<name>A0A0G4I2T8_9ALVE</name>
<reference evidence="2" key="1">
    <citation type="submission" date="2014-11" db="EMBL/GenBank/DDBJ databases">
        <authorList>
            <person name="Otto D Thomas"/>
            <person name="Naeem Raeece"/>
        </authorList>
    </citation>
    <scope>NUCLEOTIDE SEQUENCE</scope>
</reference>
<gene>
    <name evidence="2" type="ORF">Cvel_35189</name>
</gene>
<evidence type="ECO:0000256" key="1">
    <source>
        <dbReference type="SAM" id="SignalP"/>
    </source>
</evidence>
<proteinExistence type="predicted"/>
<organism evidence="2">
    <name type="scientific">Chromera velia CCMP2878</name>
    <dbReference type="NCBI Taxonomy" id="1169474"/>
    <lineage>
        <taxon>Eukaryota</taxon>
        <taxon>Sar</taxon>
        <taxon>Alveolata</taxon>
        <taxon>Colpodellida</taxon>
        <taxon>Chromeraceae</taxon>
        <taxon>Chromera</taxon>
    </lineage>
</organism>
<keyword evidence="1" id="KW-0732">Signal</keyword>
<evidence type="ECO:0008006" key="3">
    <source>
        <dbReference type="Google" id="ProtNLM"/>
    </source>
</evidence>
<accession>A0A0G4I2T8</accession>
<protein>
    <recommendedName>
        <fullName evidence="3">FG-GAP repeat protein</fullName>
    </recommendedName>
</protein>
<evidence type="ECO:0000313" key="2">
    <source>
        <dbReference type="EMBL" id="CEM51241.1"/>
    </source>
</evidence>
<dbReference type="VEuPathDB" id="CryptoDB:Cvel_35189"/>
<dbReference type="PROSITE" id="PS51257">
    <property type="entry name" value="PROKAR_LIPOPROTEIN"/>
    <property type="match status" value="1"/>
</dbReference>
<feature type="chain" id="PRO_5005192076" description="FG-GAP repeat protein" evidence="1">
    <location>
        <begin position="20"/>
        <end position="392"/>
    </location>
</feature>
<dbReference type="EMBL" id="CDMZ01004888">
    <property type="protein sequence ID" value="CEM51241.1"/>
    <property type="molecule type" value="Genomic_DNA"/>
</dbReference>
<sequence>MRRLLAVAVLLLSACDGNGDRTRGIHVPPLVSPENFSFSDVGWNDADDFDFDGDGIADRFVRRGDFEFKVVSGADETLIYQQLPIATDPGRRLLFRDFSIIQLNGRPSVVMAAHYVPSDAVFPRYSAPLHILYNDGESLTLRTYSEYRGGFFSVACTTSTHSSRPGAFCFLGSYGTEQLAKSALVHVAPDGSIDDVTAAAGLPWVGGFDGTDLTHFERPNANFCTNPGSREKWHVMGVGWIDFDQDGRTDLIVAGQHMRVFAYRQIAADNEIGFRVIEYPASPGPGEDLVVSSEPAHIDGGSHCAYVSTETECGDRDRLICYEGEQWVRRELPIAINQNISPVEIRVQGGKLHFRANDRGNVYVFSYPRADRPDLPRIVECAKERIGGDPCA</sequence>
<dbReference type="AlphaFoldDB" id="A0A0G4I2T8"/>
<dbReference type="SUPFAM" id="SSF69318">
    <property type="entry name" value="Integrin alpha N-terminal domain"/>
    <property type="match status" value="1"/>
</dbReference>
<dbReference type="InterPro" id="IPR028994">
    <property type="entry name" value="Integrin_alpha_N"/>
</dbReference>